<dbReference type="EMBL" id="BMAW01033219">
    <property type="protein sequence ID" value="GFU29234.1"/>
    <property type="molecule type" value="Genomic_DNA"/>
</dbReference>
<protein>
    <submittedName>
        <fullName evidence="1">Uncharacterized protein</fullName>
    </submittedName>
</protein>
<reference evidence="1" key="1">
    <citation type="submission" date="2020-08" db="EMBL/GenBank/DDBJ databases">
        <title>Multicomponent nature underlies the extraordinary mechanical properties of spider dragline silk.</title>
        <authorList>
            <person name="Kono N."/>
            <person name="Nakamura H."/>
            <person name="Mori M."/>
            <person name="Yoshida Y."/>
            <person name="Ohtoshi R."/>
            <person name="Malay A.D."/>
            <person name="Moran D.A.P."/>
            <person name="Tomita M."/>
            <person name="Numata K."/>
            <person name="Arakawa K."/>
        </authorList>
    </citation>
    <scope>NUCLEOTIDE SEQUENCE</scope>
</reference>
<evidence type="ECO:0000313" key="1">
    <source>
        <dbReference type="EMBL" id="GFU29234.1"/>
    </source>
</evidence>
<accession>A0A8X6UP18</accession>
<evidence type="ECO:0000313" key="2">
    <source>
        <dbReference type="Proteomes" id="UP000887013"/>
    </source>
</evidence>
<organism evidence="1 2">
    <name type="scientific">Nephila pilipes</name>
    <name type="common">Giant wood spider</name>
    <name type="synonym">Nephila maculata</name>
    <dbReference type="NCBI Taxonomy" id="299642"/>
    <lineage>
        <taxon>Eukaryota</taxon>
        <taxon>Metazoa</taxon>
        <taxon>Ecdysozoa</taxon>
        <taxon>Arthropoda</taxon>
        <taxon>Chelicerata</taxon>
        <taxon>Arachnida</taxon>
        <taxon>Araneae</taxon>
        <taxon>Araneomorphae</taxon>
        <taxon>Entelegynae</taxon>
        <taxon>Araneoidea</taxon>
        <taxon>Nephilidae</taxon>
        <taxon>Nephila</taxon>
    </lineage>
</organism>
<dbReference type="AlphaFoldDB" id="A0A8X6UP18"/>
<gene>
    <name evidence="1" type="ORF">NPIL_402871</name>
</gene>
<proteinExistence type="predicted"/>
<keyword evidence="2" id="KW-1185">Reference proteome</keyword>
<comment type="caution">
    <text evidence="1">The sequence shown here is derived from an EMBL/GenBank/DDBJ whole genome shotgun (WGS) entry which is preliminary data.</text>
</comment>
<sequence>MITNIVVKDKNTIQTKNKRSKNGDRKSIWYSSFSTFTIRYSSSIIIELPTTVCYWWIPHLIIEDDARCQFCVQVERNHVYWQLLIRGQIERQETS</sequence>
<name>A0A8X6UP18_NEPPI</name>
<dbReference type="Proteomes" id="UP000887013">
    <property type="component" value="Unassembled WGS sequence"/>
</dbReference>